<protein>
    <submittedName>
        <fullName evidence="2">Uncharacterized ACR, COG1399</fullName>
    </submittedName>
</protein>
<dbReference type="AlphaFoldDB" id="A0A1N6DEH0"/>
<accession>A0A1N6DEH0</accession>
<dbReference type="OrthoDB" id="8443793at2"/>
<name>A0A1N6DEH0_9SPHN</name>
<feature type="region of interest" description="Disordered" evidence="1">
    <location>
        <begin position="144"/>
        <end position="163"/>
    </location>
</feature>
<dbReference type="STRING" id="1123272.SAMN02745824_1859"/>
<dbReference type="Proteomes" id="UP000185192">
    <property type="component" value="Unassembled WGS sequence"/>
</dbReference>
<organism evidence="2 3">
    <name type="scientific">Parasphingorhabdus marina DSM 22363</name>
    <dbReference type="NCBI Taxonomy" id="1123272"/>
    <lineage>
        <taxon>Bacteria</taxon>
        <taxon>Pseudomonadati</taxon>
        <taxon>Pseudomonadota</taxon>
        <taxon>Alphaproteobacteria</taxon>
        <taxon>Sphingomonadales</taxon>
        <taxon>Sphingomonadaceae</taxon>
        <taxon>Parasphingorhabdus</taxon>
    </lineage>
</organism>
<evidence type="ECO:0000313" key="3">
    <source>
        <dbReference type="Proteomes" id="UP000185192"/>
    </source>
</evidence>
<dbReference type="EMBL" id="FSQW01000001">
    <property type="protein sequence ID" value="SIN69200.1"/>
    <property type="molecule type" value="Genomic_DNA"/>
</dbReference>
<gene>
    <name evidence="2" type="ORF">SAMN02745824_1859</name>
</gene>
<dbReference type="RefSeq" id="WP_074204719.1">
    <property type="nucleotide sequence ID" value="NZ_FSQW01000001.1"/>
</dbReference>
<evidence type="ECO:0000256" key="1">
    <source>
        <dbReference type="SAM" id="MobiDB-lite"/>
    </source>
</evidence>
<sequence length="178" mass="19153">MTEHPPEFSRIVKLSDLGDAPISAQVSASEEECAALARRFDLPGIKSLEATYDLRAESDQLSLTGALQSRLTQSCAISGEDFPVTISEDFAISFVPAKGDDGGEEEPEVELESDDCDILEYSDNRIDIGEALAQTLYLALDPYPEGPNADKVRGSRDLKTEEEAGPFAALAALKDKLG</sequence>
<feature type="compositionally biased region" description="Basic and acidic residues" evidence="1">
    <location>
        <begin position="148"/>
        <end position="162"/>
    </location>
</feature>
<evidence type="ECO:0000313" key="2">
    <source>
        <dbReference type="EMBL" id="SIN69200.1"/>
    </source>
</evidence>
<dbReference type="InterPro" id="IPR003772">
    <property type="entry name" value="YceD"/>
</dbReference>
<keyword evidence="3" id="KW-1185">Reference proteome</keyword>
<dbReference type="Pfam" id="PF02620">
    <property type="entry name" value="YceD"/>
    <property type="match status" value="1"/>
</dbReference>
<proteinExistence type="predicted"/>
<reference evidence="3" key="1">
    <citation type="submission" date="2016-11" db="EMBL/GenBank/DDBJ databases">
        <authorList>
            <person name="Varghese N."/>
            <person name="Submissions S."/>
        </authorList>
    </citation>
    <scope>NUCLEOTIDE SEQUENCE [LARGE SCALE GENOMIC DNA]</scope>
    <source>
        <strain evidence="3">DSM 22363</strain>
    </source>
</reference>